<dbReference type="KEGG" id="sri:SELR_23540"/>
<name>I0GTH5_SELRL</name>
<reference evidence="1 2" key="1">
    <citation type="submission" date="2011-10" db="EMBL/GenBank/DDBJ databases">
        <title>Whole genome sequence of Selenomonas ruminantium subsp. lactilytica TAM6421.</title>
        <authorList>
            <person name="Oguchi A."/>
            <person name="Ankai A."/>
            <person name="Kaneko J."/>
            <person name="Yamada-Narita S."/>
            <person name="Fukui S."/>
            <person name="Takahashi M."/>
            <person name="Onodera T."/>
            <person name="Kojima S."/>
            <person name="Fushimi T."/>
            <person name="Abe N."/>
            <person name="Kamio Y."/>
            <person name="Yamazaki S."/>
            <person name="Fujita N."/>
        </authorList>
    </citation>
    <scope>NUCLEOTIDE SEQUENCE [LARGE SCALE GENOMIC DNA]</scope>
    <source>
        <strain evidence="2">NBRC 103574 / TAM6421</strain>
    </source>
</reference>
<protein>
    <recommendedName>
        <fullName evidence="3">Glycosyltransferase family 52</fullName>
    </recommendedName>
</protein>
<sequence>MNSDAFVALRYLRDSDYLKIKYMGLNLSDVLPKDECLIFYGLNYLSQQVFQDIKNYRHVCCFIDASPIREDVDGVPVYTPDNENLKNIISTNCPLRVIVLPTWDIEIIEAELNELFESYILTPIDCLFVARIHLYLLHLNNSALLANGWLDPLLHWNKRERKFTDIVLTHTVYTLFLYMLLKENWDSAYILALGVSKDIAVRINSLLIDNEIFVDKTIMMHKYLNDIISHRVMLIGEYAKRHHIHVYGVDHNSFAHYYFGTRFTQLEDGIFDYREDSCHNYSGVMDDGEPYLAFGHNKYVESIILTGRENVLPSIADKVKLIDIKKLWQRKKTDEQNKILYVFGFPKKKIQDLINRHRDYFLFTQNLTAYGMTEKEQVEAYSKILSNYDLNRIVIKPHPRDEIDYRKYFPSCEVLDVPFPAELLYFLNVPIEKIIGITSTVLHGLFPKEKVNSYPELYRNCI</sequence>
<dbReference type="Gene3D" id="3.40.50.11110">
    <property type="entry name" value="Sialyltransferase, C-terminal GT-B Rossman nucleotide-binding domain"/>
    <property type="match status" value="1"/>
</dbReference>
<organism evidence="1 2">
    <name type="scientific">Selenomonas ruminantium subsp. lactilytica (strain NBRC 103574 / TAM6421)</name>
    <dbReference type="NCBI Taxonomy" id="927704"/>
    <lineage>
        <taxon>Bacteria</taxon>
        <taxon>Bacillati</taxon>
        <taxon>Bacillota</taxon>
        <taxon>Negativicutes</taxon>
        <taxon>Selenomonadales</taxon>
        <taxon>Selenomonadaceae</taxon>
        <taxon>Selenomonas</taxon>
    </lineage>
</organism>
<dbReference type="PATRIC" id="fig|927704.6.peg.2437"/>
<dbReference type="HOGENOM" id="CLU_591717_0_0_9"/>
<dbReference type="Proteomes" id="UP000007887">
    <property type="component" value="Chromosome"/>
</dbReference>
<dbReference type="eggNOG" id="ENOG5032UC7">
    <property type="taxonomic scope" value="Bacteria"/>
</dbReference>
<accession>I0GTH5</accession>
<dbReference type="InterPro" id="IPR012477">
    <property type="entry name" value="Glyco_transf_52"/>
</dbReference>
<evidence type="ECO:0000313" key="1">
    <source>
        <dbReference type="EMBL" id="BAL84062.1"/>
    </source>
</evidence>
<proteinExistence type="predicted"/>
<dbReference type="AlphaFoldDB" id="I0GTH5"/>
<gene>
    <name evidence="1" type="ordered locus">SELR_23540</name>
</gene>
<dbReference type="Pfam" id="PF07922">
    <property type="entry name" value="Glyco_transf_52"/>
    <property type="match status" value="1"/>
</dbReference>
<dbReference type="OrthoDB" id="1100792at2"/>
<evidence type="ECO:0000313" key="2">
    <source>
        <dbReference type="Proteomes" id="UP000007887"/>
    </source>
</evidence>
<dbReference type="RefSeq" id="WP_014425484.1">
    <property type="nucleotide sequence ID" value="NC_017068.1"/>
</dbReference>
<dbReference type="EMBL" id="AP012292">
    <property type="protein sequence ID" value="BAL84062.1"/>
    <property type="molecule type" value="Genomic_DNA"/>
</dbReference>
<evidence type="ECO:0008006" key="3">
    <source>
        <dbReference type="Google" id="ProtNLM"/>
    </source>
</evidence>